<keyword evidence="4 7" id="KW-0812">Transmembrane</keyword>
<proteinExistence type="inferred from homology"/>
<evidence type="ECO:0000259" key="8">
    <source>
        <dbReference type="PROSITE" id="PS50928"/>
    </source>
</evidence>
<dbReference type="Gene3D" id="1.10.3720.10">
    <property type="entry name" value="MetI-like"/>
    <property type="match status" value="1"/>
</dbReference>
<evidence type="ECO:0000313" key="9">
    <source>
        <dbReference type="EMBL" id="VWL85779.1"/>
    </source>
</evidence>
<feature type="domain" description="ABC transmembrane type-1" evidence="8">
    <location>
        <begin position="5"/>
        <end position="200"/>
    </location>
</feature>
<dbReference type="CDD" id="cd06261">
    <property type="entry name" value="TM_PBP2"/>
    <property type="match status" value="1"/>
</dbReference>
<keyword evidence="5 7" id="KW-1133">Transmembrane helix</keyword>
<comment type="subcellular location">
    <subcellularLocation>
        <location evidence="1 7">Cell membrane</location>
        <topology evidence="1 7">Multi-pass membrane protein</topology>
    </subcellularLocation>
</comment>
<dbReference type="InterPro" id="IPR000515">
    <property type="entry name" value="MetI-like"/>
</dbReference>
<evidence type="ECO:0000256" key="7">
    <source>
        <dbReference type="RuleBase" id="RU363032"/>
    </source>
</evidence>
<evidence type="ECO:0000256" key="5">
    <source>
        <dbReference type="ARBA" id="ARBA00022989"/>
    </source>
</evidence>
<name>A0A6I8MEV7_9FUSO</name>
<comment type="similarity">
    <text evidence="7">Belongs to the binding-protein-dependent transport system permease family.</text>
</comment>
<evidence type="ECO:0000256" key="1">
    <source>
        <dbReference type="ARBA" id="ARBA00004651"/>
    </source>
</evidence>
<feature type="transmembrane region" description="Helical" evidence="7">
    <location>
        <begin position="6"/>
        <end position="26"/>
    </location>
</feature>
<sequence length="213" mass="23143">MLKSIIETIYMLFLSMLIASLIGIPLGISMSVSKKGGIKENLVYHKIVDILIINITRSIPFIILIVLLIPLSRFLVGKSYGTTAFIIPLAIATAPFISRIIESSLNEVDKGLIEMGISIGAKPKDIILKILIPEAMPSIINGLTLTLISLVSYIAMAGVVGGGGLGNEAIIKGYQRGNKEIMYVATIYIVVIVQIIQYFGTKIVKKIEKKRGK</sequence>
<dbReference type="AlphaFoldDB" id="A0A6I8MEV7"/>
<feature type="transmembrane region" description="Helical" evidence="7">
    <location>
        <begin position="181"/>
        <end position="201"/>
    </location>
</feature>
<evidence type="ECO:0000256" key="3">
    <source>
        <dbReference type="ARBA" id="ARBA00022475"/>
    </source>
</evidence>
<keyword evidence="6 7" id="KW-0472">Membrane</keyword>
<dbReference type="GO" id="GO:0005886">
    <property type="term" value="C:plasma membrane"/>
    <property type="evidence" value="ECO:0007669"/>
    <property type="project" value="UniProtKB-SubCell"/>
</dbReference>
<feature type="transmembrane region" description="Helical" evidence="7">
    <location>
        <begin position="81"/>
        <end position="101"/>
    </location>
</feature>
<keyword evidence="3" id="KW-1003">Cell membrane</keyword>
<dbReference type="InterPro" id="IPR051322">
    <property type="entry name" value="AA_ABC_Transporter_Permease"/>
</dbReference>
<dbReference type="PROSITE" id="PS50928">
    <property type="entry name" value="ABC_TM1"/>
    <property type="match status" value="1"/>
</dbReference>
<protein>
    <submittedName>
        <fullName evidence="9">Binding-protein-dependent transport system inner membrane protein</fullName>
    </submittedName>
</protein>
<dbReference type="GO" id="GO:0048473">
    <property type="term" value="P:D-methionine transmembrane transport"/>
    <property type="evidence" value="ECO:0007669"/>
    <property type="project" value="TreeGrafter"/>
</dbReference>
<dbReference type="RefSeq" id="WP_156683752.1">
    <property type="nucleotide sequence ID" value="NZ_CABWIB010000001.1"/>
</dbReference>
<dbReference type="Pfam" id="PF00528">
    <property type="entry name" value="BPD_transp_1"/>
    <property type="match status" value="1"/>
</dbReference>
<keyword evidence="10" id="KW-1185">Reference proteome</keyword>
<dbReference type="PANTHER" id="PTHR30450">
    <property type="entry name" value="ABC TRANSPORTER PERMEASE"/>
    <property type="match status" value="1"/>
</dbReference>
<dbReference type="Proteomes" id="UP000419017">
    <property type="component" value="Unassembled WGS sequence"/>
</dbReference>
<evidence type="ECO:0000313" key="10">
    <source>
        <dbReference type="Proteomes" id="UP000419017"/>
    </source>
</evidence>
<reference evidence="9 10" key="1">
    <citation type="submission" date="2019-10" db="EMBL/GenBank/DDBJ databases">
        <authorList>
            <person name="Blom J."/>
        </authorList>
    </citation>
    <scope>NUCLEOTIDE SEQUENCE [LARGE SCALE GENOMIC DNA]</scope>
    <source>
        <strain evidence="9 10">ES3154-GLU</strain>
    </source>
</reference>
<organism evidence="9 10">
    <name type="scientific">Oceanivirga miroungae</name>
    <dbReference type="NCBI Taxonomy" id="1130046"/>
    <lineage>
        <taxon>Bacteria</taxon>
        <taxon>Fusobacteriati</taxon>
        <taxon>Fusobacteriota</taxon>
        <taxon>Fusobacteriia</taxon>
        <taxon>Fusobacteriales</taxon>
        <taxon>Leptotrichiaceae</taxon>
        <taxon>Oceanivirga</taxon>
    </lineage>
</organism>
<keyword evidence="2 7" id="KW-0813">Transport</keyword>
<gene>
    <name evidence="9" type="ORF">OMES3154_01067</name>
</gene>
<dbReference type="SUPFAM" id="SSF161098">
    <property type="entry name" value="MetI-like"/>
    <property type="match status" value="1"/>
</dbReference>
<feature type="transmembrane region" description="Helical" evidence="7">
    <location>
        <begin position="47"/>
        <end position="69"/>
    </location>
</feature>
<dbReference type="EMBL" id="CABWIB010000001">
    <property type="protein sequence ID" value="VWL85779.1"/>
    <property type="molecule type" value="Genomic_DNA"/>
</dbReference>
<accession>A0A6I8MEV7</accession>
<evidence type="ECO:0000256" key="6">
    <source>
        <dbReference type="ARBA" id="ARBA00023136"/>
    </source>
</evidence>
<dbReference type="InterPro" id="IPR035906">
    <property type="entry name" value="MetI-like_sf"/>
</dbReference>
<evidence type="ECO:0000256" key="2">
    <source>
        <dbReference type="ARBA" id="ARBA00022448"/>
    </source>
</evidence>
<dbReference type="PANTHER" id="PTHR30450:SF1">
    <property type="entry name" value="D-METHIONINE TRANSPORT SYSTEM PERMEASE PROTEIN METI-RELATED"/>
    <property type="match status" value="1"/>
</dbReference>
<evidence type="ECO:0000256" key="4">
    <source>
        <dbReference type="ARBA" id="ARBA00022692"/>
    </source>
</evidence>
<feature type="transmembrane region" description="Helical" evidence="7">
    <location>
        <begin position="139"/>
        <end position="161"/>
    </location>
</feature>